<gene>
    <name evidence="1" type="ORF">FXV83_26860</name>
</gene>
<dbReference type="RefSeq" id="WP_148742592.1">
    <property type="nucleotide sequence ID" value="NZ_VSTH01000098.1"/>
</dbReference>
<keyword evidence="2" id="KW-1185">Reference proteome</keyword>
<organism evidence="1 2">
    <name type="scientific">Bradyrhizobium hipponense</name>
    <dbReference type="NCBI Taxonomy" id="2605638"/>
    <lineage>
        <taxon>Bacteria</taxon>
        <taxon>Pseudomonadati</taxon>
        <taxon>Pseudomonadota</taxon>
        <taxon>Alphaproteobacteria</taxon>
        <taxon>Hyphomicrobiales</taxon>
        <taxon>Nitrobacteraceae</taxon>
        <taxon>Bradyrhizobium</taxon>
    </lineage>
</organism>
<name>A0A5S4YT96_9BRAD</name>
<reference evidence="1 2" key="1">
    <citation type="submission" date="2019-08" db="EMBL/GenBank/DDBJ databases">
        <title>Bradyrhizobium hipponensis sp. nov., a rhizobium isolated from a Lupinus angustifolius root nodule in Tunisia.</title>
        <authorList>
            <person name="Off K."/>
            <person name="Rejili M."/>
            <person name="Mars M."/>
            <person name="Brachmann A."/>
            <person name="Marin M."/>
        </authorList>
    </citation>
    <scope>NUCLEOTIDE SEQUENCE [LARGE SCALE GENOMIC DNA]</scope>
    <source>
        <strain evidence="2">aSej3</strain>
    </source>
</reference>
<sequence>MNIRLHIERLVLDGLRVNASDGALLKASLEAELGRLLSESGINSEIAAGGALPRLEAAPMQVRRGATPAQIGSGIAHSVFSGVGKQ</sequence>
<comment type="caution">
    <text evidence="1">The sequence shown here is derived from an EMBL/GenBank/DDBJ whole genome shotgun (WGS) entry which is preliminary data.</text>
</comment>
<dbReference type="EMBL" id="VSTH01000098">
    <property type="protein sequence ID" value="TYO63529.1"/>
    <property type="molecule type" value="Genomic_DNA"/>
</dbReference>
<evidence type="ECO:0000313" key="1">
    <source>
        <dbReference type="EMBL" id="TYO63529.1"/>
    </source>
</evidence>
<proteinExistence type="predicted"/>
<dbReference type="Proteomes" id="UP000324797">
    <property type="component" value="Unassembled WGS sequence"/>
</dbReference>
<accession>A0A5S4YT96</accession>
<dbReference type="AlphaFoldDB" id="A0A5S4YT96"/>
<protein>
    <submittedName>
        <fullName evidence="1">Uncharacterized protein</fullName>
    </submittedName>
</protein>
<evidence type="ECO:0000313" key="2">
    <source>
        <dbReference type="Proteomes" id="UP000324797"/>
    </source>
</evidence>